<keyword evidence="1" id="KW-0645">Protease</keyword>
<dbReference type="PANTHER" id="PTHR43343">
    <property type="entry name" value="PEPTIDASE S12"/>
    <property type="match status" value="1"/>
</dbReference>
<evidence type="ECO:0000256" key="1">
    <source>
        <dbReference type="ARBA" id="ARBA00022670"/>
    </source>
</evidence>
<keyword evidence="2" id="KW-0378">Hydrolase</keyword>
<feature type="compositionally biased region" description="Polar residues" evidence="3">
    <location>
        <begin position="236"/>
        <end position="246"/>
    </location>
</feature>
<comment type="caution">
    <text evidence="4">The sequence shown here is derived from an EMBL/GenBank/DDBJ whole genome shotgun (WGS) entry which is preliminary data.</text>
</comment>
<dbReference type="PRINTS" id="PR00834">
    <property type="entry name" value="PROTEASES2C"/>
</dbReference>
<feature type="compositionally biased region" description="Pro residues" evidence="3">
    <location>
        <begin position="20"/>
        <end position="31"/>
    </location>
</feature>
<feature type="compositionally biased region" description="Pro residues" evidence="3">
    <location>
        <begin position="45"/>
        <end position="55"/>
    </location>
</feature>
<dbReference type="EMBL" id="BMMV01000014">
    <property type="protein sequence ID" value="GGK07736.1"/>
    <property type="molecule type" value="Genomic_DNA"/>
</dbReference>
<dbReference type="InterPro" id="IPR009003">
    <property type="entry name" value="Peptidase_S1_PA"/>
</dbReference>
<dbReference type="InterPro" id="IPR001940">
    <property type="entry name" value="Peptidase_S1C"/>
</dbReference>
<dbReference type="Gene3D" id="2.40.10.120">
    <property type="match status" value="1"/>
</dbReference>
<dbReference type="PANTHER" id="PTHR43343:SF3">
    <property type="entry name" value="PROTEASE DO-LIKE 8, CHLOROPLASTIC"/>
    <property type="match status" value="1"/>
</dbReference>
<evidence type="ECO:0000256" key="3">
    <source>
        <dbReference type="SAM" id="MobiDB-lite"/>
    </source>
</evidence>
<gene>
    <name evidence="4" type="ORF">GCM10011583_44450</name>
</gene>
<dbReference type="RefSeq" id="WP_189109282.1">
    <property type="nucleotide sequence ID" value="NZ_BMMV01000014.1"/>
</dbReference>
<feature type="compositionally biased region" description="Low complexity" evidence="3">
    <location>
        <begin position="32"/>
        <end position="44"/>
    </location>
</feature>
<dbReference type="Pfam" id="PF13365">
    <property type="entry name" value="Trypsin_2"/>
    <property type="match status" value="1"/>
</dbReference>
<proteinExistence type="predicted"/>
<dbReference type="Proteomes" id="UP000660265">
    <property type="component" value="Unassembled WGS sequence"/>
</dbReference>
<organism evidence="4 5">
    <name type="scientific">Streptomyces camponoticapitis</name>
    <dbReference type="NCBI Taxonomy" id="1616125"/>
    <lineage>
        <taxon>Bacteria</taxon>
        <taxon>Bacillati</taxon>
        <taxon>Actinomycetota</taxon>
        <taxon>Actinomycetes</taxon>
        <taxon>Kitasatosporales</taxon>
        <taxon>Streptomycetaceae</taxon>
        <taxon>Streptomyces</taxon>
    </lineage>
</organism>
<feature type="region of interest" description="Disordered" evidence="3">
    <location>
        <begin position="229"/>
        <end position="250"/>
    </location>
</feature>
<evidence type="ECO:0000256" key="2">
    <source>
        <dbReference type="ARBA" id="ARBA00022801"/>
    </source>
</evidence>
<sequence>MSDNRVHGLGEPRGPSFVPGRPPLPRPPGGPSPYADTPAPYATPGTPPTPRAPARPRPVLAAVLAALLTGSAAGAVAGYASGASGDGTGPPPAAEAAGGAPAGLEGVAARVLPSVVSVGAGGSGGSGFVLDTQGRILTNAHVVAGSSEVSVVLDDGRRLSADVLGRDPAHDIAVLQTETTGGLRPAQVATGPGPAVGDAVLAIGSPLGLSGTVTAGIVSALDREVSLGGGGGGRTALQTDASINPGNSGGPLVDDRGRVIGINTAIATLDRGGGGGSIGIGFAIPVDEALRAAESIIDGD</sequence>
<evidence type="ECO:0000313" key="5">
    <source>
        <dbReference type="Proteomes" id="UP000660265"/>
    </source>
</evidence>
<feature type="compositionally biased region" description="Basic and acidic residues" evidence="3">
    <location>
        <begin position="1"/>
        <end position="10"/>
    </location>
</feature>
<reference evidence="5" key="1">
    <citation type="journal article" date="2019" name="Int. J. Syst. Evol. Microbiol.">
        <title>The Global Catalogue of Microorganisms (GCM) 10K type strain sequencing project: providing services to taxonomists for standard genome sequencing and annotation.</title>
        <authorList>
            <consortium name="The Broad Institute Genomics Platform"/>
            <consortium name="The Broad Institute Genome Sequencing Center for Infectious Disease"/>
            <person name="Wu L."/>
            <person name="Ma J."/>
        </authorList>
    </citation>
    <scope>NUCLEOTIDE SEQUENCE [LARGE SCALE GENOMIC DNA]</scope>
    <source>
        <strain evidence="5">CGMCC 4.7275</strain>
    </source>
</reference>
<evidence type="ECO:0000313" key="4">
    <source>
        <dbReference type="EMBL" id="GGK07736.1"/>
    </source>
</evidence>
<evidence type="ECO:0008006" key="6">
    <source>
        <dbReference type="Google" id="ProtNLM"/>
    </source>
</evidence>
<protein>
    <recommendedName>
        <fullName evidence="6">Serine protease</fullName>
    </recommendedName>
</protein>
<dbReference type="InterPro" id="IPR051201">
    <property type="entry name" value="Chloro_Bact_Ser_Proteases"/>
</dbReference>
<keyword evidence="5" id="KW-1185">Reference proteome</keyword>
<feature type="region of interest" description="Disordered" evidence="3">
    <location>
        <begin position="1"/>
        <end position="55"/>
    </location>
</feature>
<accession>A0ABQ2EDE2</accession>
<name>A0ABQ2EDE2_9ACTN</name>
<dbReference type="SUPFAM" id="SSF50494">
    <property type="entry name" value="Trypsin-like serine proteases"/>
    <property type="match status" value="1"/>
</dbReference>